<sequence length="44" mass="4676">MAVEVVEDLDGFGDLGDAVWGAGRLVEDRPGFESGEHALNSTAW</sequence>
<name>A0A9X3SSW0_9ACTN</name>
<dbReference type="RefSeq" id="WP_270109454.1">
    <property type="nucleotide sequence ID" value="NZ_JAPZVP010000005.1"/>
</dbReference>
<gene>
    <name evidence="1" type="ORF">O1R50_08240</name>
</gene>
<comment type="caution">
    <text evidence="1">The sequence shown here is derived from an EMBL/GenBank/DDBJ whole genome shotgun (WGS) entry which is preliminary data.</text>
</comment>
<organism evidence="1 2">
    <name type="scientific">Glycomyces luteolus</name>
    <dbReference type="NCBI Taxonomy" id="2670330"/>
    <lineage>
        <taxon>Bacteria</taxon>
        <taxon>Bacillati</taxon>
        <taxon>Actinomycetota</taxon>
        <taxon>Actinomycetes</taxon>
        <taxon>Glycomycetales</taxon>
        <taxon>Glycomycetaceae</taxon>
        <taxon>Glycomyces</taxon>
    </lineage>
</organism>
<proteinExistence type="predicted"/>
<protein>
    <submittedName>
        <fullName evidence="1">Uncharacterized protein</fullName>
    </submittedName>
</protein>
<evidence type="ECO:0000313" key="1">
    <source>
        <dbReference type="EMBL" id="MDA1359608.1"/>
    </source>
</evidence>
<reference evidence="1" key="1">
    <citation type="submission" date="2022-12" db="EMBL/GenBank/DDBJ databases">
        <title>Gycomyces niveus sp.nov.,a novel actinomycete isolated from soil in Shouguan.</title>
        <authorList>
            <person name="Yang X."/>
        </authorList>
    </citation>
    <scope>NUCLEOTIDE SEQUENCE</scope>
    <source>
        <strain evidence="1">NEAU-A15</strain>
    </source>
</reference>
<dbReference type="AlphaFoldDB" id="A0A9X3SSW0"/>
<keyword evidence="2" id="KW-1185">Reference proteome</keyword>
<dbReference type="Proteomes" id="UP001146067">
    <property type="component" value="Unassembled WGS sequence"/>
</dbReference>
<dbReference type="EMBL" id="JAPZVP010000005">
    <property type="protein sequence ID" value="MDA1359608.1"/>
    <property type="molecule type" value="Genomic_DNA"/>
</dbReference>
<accession>A0A9X3SSW0</accession>
<evidence type="ECO:0000313" key="2">
    <source>
        <dbReference type="Proteomes" id="UP001146067"/>
    </source>
</evidence>